<dbReference type="AlphaFoldDB" id="A0A916XJU4"/>
<organism evidence="1 2">
    <name type="scientific">Undibacterium terreum</name>
    <dbReference type="NCBI Taxonomy" id="1224302"/>
    <lineage>
        <taxon>Bacteria</taxon>
        <taxon>Pseudomonadati</taxon>
        <taxon>Pseudomonadota</taxon>
        <taxon>Betaproteobacteria</taxon>
        <taxon>Burkholderiales</taxon>
        <taxon>Oxalobacteraceae</taxon>
        <taxon>Undibacterium</taxon>
    </lineage>
</organism>
<gene>
    <name evidence="1" type="ORF">GCM10011396_25630</name>
</gene>
<evidence type="ECO:0000313" key="1">
    <source>
        <dbReference type="EMBL" id="GGC77355.1"/>
    </source>
</evidence>
<dbReference type="EMBL" id="BMED01000002">
    <property type="protein sequence ID" value="GGC77355.1"/>
    <property type="molecule type" value="Genomic_DNA"/>
</dbReference>
<accession>A0A916XJU4</accession>
<reference evidence="1" key="1">
    <citation type="journal article" date="2014" name="Int. J. Syst. Evol. Microbiol.">
        <title>Complete genome sequence of Corynebacterium casei LMG S-19264T (=DSM 44701T), isolated from a smear-ripened cheese.</title>
        <authorList>
            <consortium name="US DOE Joint Genome Institute (JGI-PGF)"/>
            <person name="Walter F."/>
            <person name="Albersmeier A."/>
            <person name="Kalinowski J."/>
            <person name="Ruckert C."/>
        </authorList>
    </citation>
    <scope>NUCLEOTIDE SEQUENCE</scope>
    <source>
        <strain evidence="1">CGMCC 1.10998</strain>
    </source>
</reference>
<proteinExistence type="predicted"/>
<comment type="caution">
    <text evidence="1">The sequence shown here is derived from an EMBL/GenBank/DDBJ whole genome shotgun (WGS) entry which is preliminary data.</text>
</comment>
<name>A0A916XJU4_9BURK</name>
<evidence type="ECO:0000313" key="2">
    <source>
        <dbReference type="Proteomes" id="UP000637423"/>
    </source>
</evidence>
<keyword evidence="2" id="KW-1185">Reference proteome</keyword>
<protein>
    <submittedName>
        <fullName evidence="1">Uncharacterized protein</fullName>
    </submittedName>
</protein>
<dbReference type="Proteomes" id="UP000637423">
    <property type="component" value="Unassembled WGS sequence"/>
</dbReference>
<reference evidence="1" key="2">
    <citation type="submission" date="2020-09" db="EMBL/GenBank/DDBJ databases">
        <authorList>
            <person name="Sun Q."/>
            <person name="Zhou Y."/>
        </authorList>
    </citation>
    <scope>NUCLEOTIDE SEQUENCE</scope>
    <source>
        <strain evidence="1">CGMCC 1.10998</strain>
    </source>
</reference>
<sequence length="124" mass="13474">MPAWSTVAFRAVPMFTIAWHVHITVPAFLHKIHRLAASAVLRAIPAPVTLMRYRHIQIHRFTHNTNGWAVNNGRTGIYDLRAGNSADINPAIQARLRKIEGDADVSGETGSAGSGKGCCQGCCK</sequence>